<dbReference type="GO" id="GO:0022857">
    <property type="term" value="F:transmembrane transporter activity"/>
    <property type="evidence" value="ECO:0007669"/>
    <property type="project" value="InterPro"/>
</dbReference>
<evidence type="ECO:0000256" key="2">
    <source>
        <dbReference type="ARBA" id="ARBA00022448"/>
    </source>
</evidence>
<evidence type="ECO:0000313" key="10">
    <source>
        <dbReference type="Proteomes" id="UP000682134"/>
    </source>
</evidence>
<evidence type="ECO:0000256" key="3">
    <source>
        <dbReference type="ARBA" id="ARBA00022475"/>
    </source>
</evidence>
<keyword evidence="5 7" id="KW-1133">Transmembrane helix</keyword>
<evidence type="ECO:0000259" key="8">
    <source>
        <dbReference type="PROSITE" id="PS50850"/>
    </source>
</evidence>
<dbReference type="Proteomes" id="UP000682134">
    <property type="component" value="Unassembled WGS sequence"/>
</dbReference>
<feature type="transmembrane region" description="Helical" evidence="7">
    <location>
        <begin position="40"/>
        <end position="61"/>
    </location>
</feature>
<feature type="transmembrane region" description="Helical" evidence="7">
    <location>
        <begin position="70"/>
        <end position="87"/>
    </location>
</feature>
<feature type="transmembrane region" description="Helical" evidence="7">
    <location>
        <begin position="357"/>
        <end position="375"/>
    </location>
</feature>
<dbReference type="InterPro" id="IPR011701">
    <property type="entry name" value="MFS"/>
</dbReference>
<keyword evidence="4 7" id="KW-0812">Transmembrane</keyword>
<reference evidence="9" key="1">
    <citation type="submission" date="2021-04" db="EMBL/GenBank/DDBJ databases">
        <title>Genome seq and assembly of Bacillus sp.</title>
        <authorList>
            <person name="Chhetri G."/>
        </authorList>
    </citation>
    <scope>NUCLEOTIDE SEQUENCE</scope>
    <source>
        <strain evidence="9">RG28</strain>
    </source>
</reference>
<evidence type="ECO:0000256" key="7">
    <source>
        <dbReference type="SAM" id="Phobius"/>
    </source>
</evidence>
<dbReference type="SUPFAM" id="SSF103473">
    <property type="entry name" value="MFS general substrate transporter"/>
    <property type="match status" value="1"/>
</dbReference>
<keyword evidence="10" id="KW-1185">Reference proteome</keyword>
<dbReference type="PROSITE" id="PS50850">
    <property type="entry name" value="MFS"/>
    <property type="match status" value="1"/>
</dbReference>
<dbReference type="InterPro" id="IPR036259">
    <property type="entry name" value="MFS_trans_sf"/>
</dbReference>
<accession>A0A940NI15</accession>
<dbReference type="PANTHER" id="PTHR43124">
    <property type="entry name" value="PURINE EFFLUX PUMP PBUE"/>
    <property type="match status" value="1"/>
</dbReference>
<feature type="transmembrane region" description="Helical" evidence="7">
    <location>
        <begin position="200"/>
        <end position="222"/>
    </location>
</feature>
<feature type="transmembrane region" description="Helical" evidence="7">
    <location>
        <begin position="290"/>
        <end position="310"/>
    </location>
</feature>
<dbReference type="GO" id="GO:0005886">
    <property type="term" value="C:plasma membrane"/>
    <property type="evidence" value="ECO:0007669"/>
    <property type="project" value="UniProtKB-SubCell"/>
</dbReference>
<keyword evidence="3" id="KW-1003">Cell membrane</keyword>
<dbReference type="RefSeq" id="WP_209402935.1">
    <property type="nucleotide sequence ID" value="NZ_JAGIYQ010000002.1"/>
</dbReference>
<evidence type="ECO:0000313" key="9">
    <source>
        <dbReference type="EMBL" id="MBP0724437.1"/>
    </source>
</evidence>
<feature type="transmembrane region" description="Helical" evidence="7">
    <location>
        <begin position="99"/>
        <end position="121"/>
    </location>
</feature>
<comment type="subcellular location">
    <subcellularLocation>
        <location evidence="1">Cell membrane</location>
        <topology evidence="1">Multi-pass membrane protein</topology>
    </subcellularLocation>
</comment>
<feature type="transmembrane region" description="Helical" evidence="7">
    <location>
        <begin position="234"/>
        <end position="255"/>
    </location>
</feature>
<evidence type="ECO:0000256" key="5">
    <source>
        <dbReference type="ARBA" id="ARBA00022989"/>
    </source>
</evidence>
<name>A0A940NI15_9BACI</name>
<dbReference type="InterPro" id="IPR050189">
    <property type="entry name" value="MFS_Efflux_Transporters"/>
</dbReference>
<sequence length="385" mass="40825">MNIGIFILTIVTFVSGTVEFMIAGMLDIIAKDLGISNGAVGQLVSIFSIVFAIGTPILVALTSKMERRKLLLIAMSVFILGNILSFFSPNFTTLLLARIILAASCSIVIVVSITTAANIVTPEMRGRAIGVIFMGISSSLVLGVPLGRLVGQHFGWRMTFLLLALLSLISMAGIMKFLPKVPPQPTVPVKEQLATLKSKTVLSIQLISFLELTGHFTIYTYLTPLLQQTTGLSTNMISIVLVVMGISGIIGGGIGGWASDKFGGDRTIIVILGLLAVSLFSLPYTAKSTVSILIVVILWGALTWAISPSIQDKLAKAAPDTADIQIGLNNSFSQFGIALGSSLGGILINNFSVITNTWVSGIIVTLALCSAIYSVQKKHKVVLTN</sequence>
<feature type="transmembrane region" description="Helical" evidence="7">
    <location>
        <begin position="128"/>
        <end position="146"/>
    </location>
</feature>
<comment type="caution">
    <text evidence="9">The sequence shown here is derived from an EMBL/GenBank/DDBJ whole genome shotgun (WGS) entry which is preliminary data.</text>
</comment>
<dbReference type="InterPro" id="IPR020846">
    <property type="entry name" value="MFS_dom"/>
</dbReference>
<evidence type="ECO:0000256" key="4">
    <source>
        <dbReference type="ARBA" id="ARBA00022692"/>
    </source>
</evidence>
<dbReference type="PANTHER" id="PTHR43124:SF10">
    <property type="entry name" value="PURINE EFFLUX PUMP PBUE"/>
    <property type="match status" value="1"/>
</dbReference>
<feature type="transmembrane region" description="Helical" evidence="7">
    <location>
        <begin position="267"/>
        <end position="284"/>
    </location>
</feature>
<dbReference type="AlphaFoldDB" id="A0A940NI15"/>
<dbReference type="Pfam" id="PF07690">
    <property type="entry name" value="MFS_1"/>
    <property type="match status" value="1"/>
</dbReference>
<dbReference type="EMBL" id="JAGIYQ010000002">
    <property type="protein sequence ID" value="MBP0724437.1"/>
    <property type="molecule type" value="Genomic_DNA"/>
</dbReference>
<proteinExistence type="predicted"/>
<keyword evidence="2" id="KW-0813">Transport</keyword>
<organism evidence="9 10">
    <name type="scientific">Gottfriedia endophytica</name>
    <dbReference type="NCBI Taxonomy" id="2820819"/>
    <lineage>
        <taxon>Bacteria</taxon>
        <taxon>Bacillati</taxon>
        <taxon>Bacillota</taxon>
        <taxon>Bacilli</taxon>
        <taxon>Bacillales</taxon>
        <taxon>Bacillaceae</taxon>
        <taxon>Gottfriedia</taxon>
    </lineage>
</organism>
<evidence type="ECO:0000256" key="1">
    <source>
        <dbReference type="ARBA" id="ARBA00004651"/>
    </source>
</evidence>
<evidence type="ECO:0000256" key="6">
    <source>
        <dbReference type="ARBA" id="ARBA00023136"/>
    </source>
</evidence>
<feature type="domain" description="Major facilitator superfamily (MFS) profile" evidence="8">
    <location>
        <begin position="4"/>
        <end position="379"/>
    </location>
</feature>
<feature type="transmembrane region" description="Helical" evidence="7">
    <location>
        <begin position="331"/>
        <end position="351"/>
    </location>
</feature>
<feature type="transmembrane region" description="Helical" evidence="7">
    <location>
        <begin position="158"/>
        <end position="179"/>
    </location>
</feature>
<dbReference type="CDD" id="cd17324">
    <property type="entry name" value="MFS_NepI_like"/>
    <property type="match status" value="1"/>
</dbReference>
<gene>
    <name evidence="9" type="ORF">J5Y03_04450</name>
</gene>
<keyword evidence="6 7" id="KW-0472">Membrane</keyword>
<dbReference type="Gene3D" id="1.20.1250.20">
    <property type="entry name" value="MFS general substrate transporter like domains"/>
    <property type="match status" value="2"/>
</dbReference>
<protein>
    <submittedName>
        <fullName evidence="9">MFS transporter</fullName>
    </submittedName>
</protein>